<dbReference type="FunFam" id="3.90.76.10:FF:000001">
    <property type="entry name" value="Oligopeptide ABC transporter substrate-binding protein"/>
    <property type="match status" value="1"/>
</dbReference>
<protein>
    <submittedName>
        <fullName evidence="8">ABC-type oligopeptide transport system, periplasmic component</fullName>
    </submittedName>
</protein>
<dbReference type="Gene3D" id="3.10.105.10">
    <property type="entry name" value="Dipeptide-binding Protein, Domain 3"/>
    <property type="match status" value="1"/>
</dbReference>
<dbReference type="FunFam" id="3.10.105.10:FF:000001">
    <property type="entry name" value="Oligopeptide ABC transporter, oligopeptide-binding protein"/>
    <property type="match status" value="1"/>
</dbReference>
<dbReference type="SUPFAM" id="SSF53850">
    <property type="entry name" value="Periplasmic binding protein-like II"/>
    <property type="match status" value="1"/>
</dbReference>
<dbReference type="AlphaFoldDB" id="A0A0R1GUG9"/>
<dbReference type="Pfam" id="PF00496">
    <property type="entry name" value="SBP_bac_5"/>
    <property type="match status" value="1"/>
</dbReference>
<evidence type="ECO:0000256" key="6">
    <source>
        <dbReference type="SAM" id="SignalP"/>
    </source>
</evidence>
<organism evidence="8 9">
    <name type="scientific">Amylolactobacillus amylotrophicus DSM 20534</name>
    <dbReference type="NCBI Taxonomy" id="1423722"/>
    <lineage>
        <taxon>Bacteria</taxon>
        <taxon>Bacillati</taxon>
        <taxon>Bacillota</taxon>
        <taxon>Bacilli</taxon>
        <taxon>Lactobacillales</taxon>
        <taxon>Lactobacillaceae</taxon>
        <taxon>Amylolactobacillus</taxon>
    </lineage>
</organism>
<evidence type="ECO:0000313" key="9">
    <source>
        <dbReference type="Proteomes" id="UP000050909"/>
    </source>
</evidence>
<dbReference type="InterPro" id="IPR030678">
    <property type="entry name" value="Peptide/Ni-bd"/>
</dbReference>
<comment type="caution">
    <text evidence="8">The sequence shown here is derived from an EMBL/GenBank/DDBJ whole genome shotgun (WGS) entry which is preliminary data.</text>
</comment>
<dbReference type="GO" id="GO:0043190">
    <property type="term" value="C:ATP-binding cassette (ABC) transporter complex"/>
    <property type="evidence" value="ECO:0007669"/>
    <property type="project" value="InterPro"/>
</dbReference>
<dbReference type="InterPro" id="IPR039424">
    <property type="entry name" value="SBP_5"/>
</dbReference>
<dbReference type="PIRSF" id="PIRSF002741">
    <property type="entry name" value="MppA"/>
    <property type="match status" value="1"/>
</dbReference>
<dbReference type="EMBL" id="AZCV01000004">
    <property type="protein sequence ID" value="KRK37584.1"/>
    <property type="molecule type" value="Genomic_DNA"/>
</dbReference>
<evidence type="ECO:0000256" key="5">
    <source>
        <dbReference type="ARBA" id="ARBA00022856"/>
    </source>
</evidence>
<feature type="signal peptide" evidence="6">
    <location>
        <begin position="1"/>
        <end position="21"/>
    </location>
</feature>
<dbReference type="GO" id="GO:0030288">
    <property type="term" value="C:outer membrane-bounded periplasmic space"/>
    <property type="evidence" value="ECO:0007669"/>
    <property type="project" value="UniProtKB-ARBA"/>
</dbReference>
<evidence type="ECO:0000256" key="3">
    <source>
        <dbReference type="ARBA" id="ARBA00022448"/>
    </source>
</evidence>
<gene>
    <name evidence="8" type="ORF">FC62_GL001196</name>
</gene>
<sequence length="544" mass="60154">MKKKRLALFGLVTVAATLALTACSNGGSSASNSDKQVWRRMEGDIIASMDSSTITDAIAGQALVDTMDGLYRYQGSKLQAAVAEKVVEPTNDGLTYTFKLKDTKWSNGDDVTAADFVYAWKRAVDPATKSQYAYLYSGVKNADDIMAGKKKADTLGVEAKDDHTFVVNLERPVPYFGTMLVNPVFFPLNQKVVEKYGDKYGTQSKYLVFNGPFKLTGWNGTNNKWKEVKNKSYWNAKKVKLDEIQVQVIKSADTALSLFQSGKIDDVSISGETAAQMKGDASYVPQKQSTIAYLSLNQQKIPALKNQKIRQAISMAINRKEFVTDVLADGSLPASSMVPDGLAANEDTGKDFLKETKVGDKYTKYNSKKAGQLFTEGLKEVGQSSLTLELLGDDTDGAKKSQEYLQSTLEKNLPNLKVNLASVPFKTRLSRSETQQFDMVISLWGADFPDPITFLDLFTTDSSYNDGKWSNAEYDKLITDSETTNATDPAKRWQNLLDASDVLATDMGVVPLYQRVQAHLVNQKVKNLYYSPANNYNFVGTYLK</sequence>
<keyword evidence="3" id="KW-0813">Transport</keyword>
<keyword evidence="4 6" id="KW-0732">Signal</keyword>
<comment type="subcellular location">
    <subcellularLocation>
        <location evidence="1">Cell envelope</location>
    </subcellularLocation>
</comment>
<reference evidence="8 9" key="1">
    <citation type="journal article" date="2015" name="Genome Announc.">
        <title>Expanding the biotechnology potential of lactobacilli through comparative genomics of 213 strains and associated genera.</title>
        <authorList>
            <person name="Sun Z."/>
            <person name="Harris H.M."/>
            <person name="McCann A."/>
            <person name="Guo C."/>
            <person name="Argimon S."/>
            <person name="Zhang W."/>
            <person name="Yang X."/>
            <person name="Jeffery I.B."/>
            <person name="Cooney J.C."/>
            <person name="Kagawa T.F."/>
            <person name="Liu W."/>
            <person name="Song Y."/>
            <person name="Salvetti E."/>
            <person name="Wrobel A."/>
            <person name="Rasinkangas P."/>
            <person name="Parkhill J."/>
            <person name="Rea M.C."/>
            <person name="O'Sullivan O."/>
            <person name="Ritari J."/>
            <person name="Douillard F.P."/>
            <person name="Paul Ross R."/>
            <person name="Yang R."/>
            <person name="Briner A.E."/>
            <person name="Felis G.E."/>
            <person name="de Vos W.M."/>
            <person name="Barrangou R."/>
            <person name="Klaenhammer T.R."/>
            <person name="Caufield P.W."/>
            <person name="Cui Y."/>
            <person name="Zhang H."/>
            <person name="O'Toole P.W."/>
        </authorList>
    </citation>
    <scope>NUCLEOTIDE SEQUENCE [LARGE SCALE GENOMIC DNA]</scope>
    <source>
        <strain evidence="8 9">DSM 20534</strain>
    </source>
</reference>
<dbReference type="PROSITE" id="PS51257">
    <property type="entry name" value="PROKAR_LIPOPROTEIN"/>
    <property type="match status" value="1"/>
</dbReference>
<feature type="domain" description="Solute-binding protein family 5" evidence="7">
    <location>
        <begin position="78"/>
        <end position="465"/>
    </location>
</feature>
<dbReference type="GO" id="GO:0015833">
    <property type="term" value="P:peptide transport"/>
    <property type="evidence" value="ECO:0007669"/>
    <property type="project" value="UniProtKB-KW"/>
</dbReference>
<dbReference type="CDD" id="cd08504">
    <property type="entry name" value="PBP2_OppA"/>
    <property type="match status" value="1"/>
</dbReference>
<keyword evidence="5" id="KW-0653">Protein transport</keyword>
<dbReference type="PANTHER" id="PTHR30290:SF10">
    <property type="entry name" value="PERIPLASMIC OLIGOPEPTIDE-BINDING PROTEIN-RELATED"/>
    <property type="match status" value="1"/>
</dbReference>
<name>A0A0R1GUG9_9LACO</name>
<dbReference type="RefSeq" id="WP_054746067.1">
    <property type="nucleotide sequence ID" value="NZ_AZCV01000004.1"/>
</dbReference>
<keyword evidence="5" id="KW-0571">Peptide transport</keyword>
<evidence type="ECO:0000256" key="4">
    <source>
        <dbReference type="ARBA" id="ARBA00022729"/>
    </source>
</evidence>
<dbReference type="GO" id="GO:1904680">
    <property type="term" value="F:peptide transmembrane transporter activity"/>
    <property type="evidence" value="ECO:0007669"/>
    <property type="project" value="TreeGrafter"/>
</dbReference>
<comment type="similarity">
    <text evidence="2">Belongs to the bacterial solute-binding protein 5 family.</text>
</comment>
<dbReference type="Gene3D" id="3.90.76.10">
    <property type="entry name" value="Dipeptide-binding Protein, Domain 1"/>
    <property type="match status" value="1"/>
</dbReference>
<evidence type="ECO:0000256" key="1">
    <source>
        <dbReference type="ARBA" id="ARBA00004196"/>
    </source>
</evidence>
<feature type="chain" id="PRO_5038937445" evidence="6">
    <location>
        <begin position="22"/>
        <end position="544"/>
    </location>
</feature>
<dbReference type="InterPro" id="IPR000914">
    <property type="entry name" value="SBP_5_dom"/>
</dbReference>
<dbReference type="Proteomes" id="UP000050909">
    <property type="component" value="Unassembled WGS sequence"/>
</dbReference>
<accession>A0A0R1GUG9</accession>
<evidence type="ECO:0000259" key="7">
    <source>
        <dbReference type="Pfam" id="PF00496"/>
    </source>
</evidence>
<keyword evidence="9" id="KW-1185">Reference proteome</keyword>
<dbReference type="Gene3D" id="3.40.190.10">
    <property type="entry name" value="Periplasmic binding protein-like II"/>
    <property type="match status" value="1"/>
</dbReference>
<proteinExistence type="inferred from homology"/>
<dbReference type="PANTHER" id="PTHR30290">
    <property type="entry name" value="PERIPLASMIC BINDING COMPONENT OF ABC TRANSPORTER"/>
    <property type="match status" value="1"/>
</dbReference>
<evidence type="ECO:0000313" key="8">
    <source>
        <dbReference type="EMBL" id="KRK37584.1"/>
    </source>
</evidence>
<dbReference type="PATRIC" id="fig|1423722.3.peg.1219"/>
<evidence type="ECO:0000256" key="2">
    <source>
        <dbReference type="ARBA" id="ARBA00005695"/>
    </source>
</evidence>